<evidence type="ECO:0000256" key="7">
    <source>
        <dbReference type="SAM" id="MobiDB-lite"/>
    </source>
</evidence>
<sequence>MTISYNLDISSSSPFAFLKIIFRWRGSIWKSVMTEFVVWTICFFAVSLVYRNLLTPEQQSAFEAFAAHCDKKLDYIPLTFMLGFFVTIVVDRWKNMFNNMGFIENTALFVTTYIRGEDSDTRMKRRNIVRYLCLTQVLVFRDISMKVRKRFPNMESVVEAGFMQSNEKILFDKMNTSYTKYWIPFNWIFSIVYELRKEGKIDNDTLMNCLLQEVRSFRQNLGQLCNYDWVPVPLAYPQVVFLAVRMYFLICLISRQFIISPNAPNRSVVDVYVPFMTMLQLIFYMGWMKVAEALLNPLGEDDDDFEGNYLIDKNITTALCMVDEAYGQVPDQFRDNFKEGQTPLYSEKSASMPIHALRASMPIHALRGSVADVVLENPIEPVKMVPHQADNSENMSNASFPRMKSTEKLGRRIKERFSGLSRTRPISLPQHGGNNVENGDKYKPSRPKYTYSEDEDSTGGTPKFASYASSPVKEKPIHLETVSETTEEGSLERSESEDSKEGKEKSEEKKSD</sequence>
<dbReference type="PANTHER" id="PTHR10736:SF58">
    <property type="entry name" value="BESTROPHIN HOMOLOG-RELATED"/>
    <property type="match status" value="1"/>
</dbReference>
<dbReference type="GO" id="GO:0005886">
    <property type="term" value="C:plasma membrane"/>
    <property type="evidence" value="ECO:0007669"/>
    <property type="project" value="UniProtKB-SubCell"/>
</dbReference>
<dbReference type="Pfam" id="PF01062">
    <property type="entry name" value="Bestrophin"/>
    <property type="match status" value="1"/>
</dbReference>
<dbReference type="GO" id="GO:0005254">
    <property type="term" value="F:chloride channel activity"/>
    <property type="evidence" value="ECO:0007669"/>
    <property type="project" value="UniProtKB-KW"/>
</dbReference>
<keyword evidence="3 6" id="KW-1133">Transmembrane helix</keyword>
<comment type="subcellular location">
    <subcellularLocation>
        <location evidence="6">Cell membrane</location>
        <topology evidence="6">Multi-pass membrane protein</topology>
    </subcellularLocation>
    <subcellularLocation>
        <location evidence="1">Membrane</location>
    </subcellularLocation>
</comment>
<keyword evidence="8" id="KW-1185">Reference proteome</keyword>
<feature type="region of interest" description="Disordered" evidence="7">
    <location>
        <begin position="417"/>
        <end position="512"/>
    </location>
</feature>
<feature type="transmembrane region" description="Helical" evidence="6">
    <location>
        <begin position="36"/>
        <end position="54"/>
    </location>
</feature>
<protein>
    <recommendedName>
        <fullName evidence="6">Bestrophin homolog</fullName>
    </recommendedName>
</protein>
<dbReference type="WBParaSite" id="L893_g15295.t1">
    <property type="protein sequence ID" value="L893_g15295.t1"/>
    <property type="gene ID" value="L893_g15295"/>
</dbReference>
<proteinExistence type="inferred from homology"/>
<keyword evidence="6" id="KW-0868">Chloride</keyword>
<evidence type="ECO:0000256" key="1">
    <source>
        <dbReference type="ARBA" id="ARBA00004370"/>
    </source>
</evidence>
<dbReference type="InterPro" id="IPR021134">
    <property type="entry name" value="Bestrophin-like"/>
</dbReference>
<dbReference type="PANTHER" id="PTHR10736">
    <property type="entry name" value="BESTROPHIN"/>
    <property type="match status" value="1"/>
</dbReference>
<dbReference type="GO" id="GO:0034707">
    <property type="term" value="C:chloride channel complex"/>
    <property type="evidence" value="ECO:0007669"/>
    <property type="project" value="UniProtKB-KW"/>
</dbReference>
<evidence type="ECO:0000256" key="5">
    <source>
        <dbReference type="ARBA" id="ARBA00034769"/>
    </source>
</evidence>
<keyword evidence="6" id="KW-0406">Ion transport</keyword>
<keyword evidence="6" id="KW-0813">Transport</keyword>
<keyword evidence="6" id="KW-0407">Ion channel</keyword>
<keyword evidence="2 6" id="KW-0812">Transmembrane</keyword>
<keyword evidence="4 6" id="KW-0472">Membrane</keyword>
<evidence type="ECO:0000256" key="3">
    <source>
        <dbReference type="ARBA" id="ARBA00022989"/>
    </source>
</evidence>
<keyword evidence="6" id="KW-1003">Cell membrane</keyword>
<feature type="transmembrane region" description="Helical" evidence="6">
    <location>
        <begin position="75"/>
        <end position="93"/>
    </location>
</feature>
<accession>A0A1I7YDV9</accession>
<evidence type="ECO:0000256" key="6">
    <source>
        <dbReference type="RuleBase" id="RU363126"/>
    </source>
</evidence>
<dbReference type="Proteomes" id="UP000095287">
    <property type="component" value="Unplaced"/>
</dbReference>
<evidence type="ECO:0000256" key="2">
    <source>
        <dbReference type="ARBA" id="ARBA00022692"/>
    </source>
</evidence>
<dbReference type="AlphaFoldDB" id="A0A1I7YDV9"/>
<evidence type="ECO:0000313" key="9">
    <source>
        <dbReference type="WBParaSite" id="L893_g15295.t1"/>
    </source>
</evidence>
<evidence type="ECO:0000313" key="8">
    <source>
        <dbReference type="Proteomes" id="UP000095287"/>
    </source>
</evidence>
<comment type="similarity">
    <text evidence="5 6">Belongs to the anion channel-forming bestrophin (TC 1.A.46) family. Calcium-sensitive chloride channel subfamily.</text>
</comment>
<evidence type="ECO:0000256" key="4">
    <source>
        <dbReference type="ARBA" id="ARBA00023136"/>
    </source>
</evidence>
<name>A0A1I7YDV9_9BILA</name>
<reference evidence="9" key="1">
    <citation type="submission" date="2016-11" db="UniProtKB">
        <authorList>
            <consortium name="WormBaseParasite"/>
        </authorList>
    </citation>
    <scope>IDENTIFICATION</scope>
</reference>
<keyword evidence="6" id="KW-0869">Chloride channel</keyword>
<organism evidence="8 9">
    <name type="scientific">Steinernema glaseri</name>
    <dbReference type="NCBI Taxonomy" id="37863"/>
    <lineage>
        <taxon>Eukaryota</taxon>
        <taxon>Metazoa</taxon>
        <taxon>Ecdysozoa</taxon>
        <taxon>Nematoda</taxon>
        <taxon>Chromadorea</taxon>
        <taxon>Rhabditida</taxon>
        <taxon>Tylenchina</taxon>
        <taxon>Panagrolaimomorpha</taxon>
        <taxon>Strongyloidoidea</taxon>
        <taxon>Steinernematidae</taxon>
        <taxon>Steinernema</taxon>
    </lineage>
</organism>
<dbReference type="InterPro" id="IPR000615">
    <property type="entry name" value="Bestrophin"/>
</dbReference>
<feature type="compositionally biased region" description="Basic and acidic residues" evidence="7">
    <location>
        <begin position="490"/>
        <end position="512"/>
    </location>
</feature>
<comment type="function">
    <text evidence="6">Forms chloride channels.</text>
</comment>